<reference evidence="1" key="1">
    <citation type="submission" date="2018-05" db="EMBL/GenBank/DDBJ databases">
        <authorList>
            <person name="Lanie J.A."/>
            <person name="Ng W.-L."/>
            <person name="Kazmierczak K.M."/>
            <person name="Andrzejewski T.M."/>
            <person name="Davidsen T.M."/>
            <person name="Wayne K.J."/>
            <person name="Tettelin H."/>
            <person name="Glass J.I."/>
            <person name="Rusch D."/>
            <person name="Podicherti R."/>
            <person name="Tsui H.-C.T."/>
            <person name="Winkler M.E."/>
        </authorList>
    </citation>
    <scope>NUCLEOTIDE SEQUENCE</scope>
</reference>
<dbReference type="SUPFAM" id="SSF50998">
    <property type="entry name" value="Quinoprotein alcohol dehydrogenase-like"/>
    <property type="match status" value="1"/>
</dbReference>
<proteinExistence type="predicted"/>
<evidence type="ECO:0008006" key="2">
    <source>
        <dbReference type="Google" id="ProtNLM"/>
    </source>
</evidence>
<name>A0A382LD13_9ZZZZ</name>
<dbReference type="AlphaFoldDB" id="A0A382LD13"/>
<dbReference type="InterPro" id="IPR015943">
    <property type="entry name" value="WD40/YVTN_repeat-like_dom_sf"/>
</dbReference>
<organism evidence="1">
    <name type="scientific">marine metagenome</name>
    <dbReference type="NCBI Taxonomy" id="408172"/>
    <lineage>
        <taxon>unclassified sequences</taxon>
        <taxon>metagenomes</taxon>
        <taxon>ecological metagenomes</taxon>
    </lineage>
</organism>
<sequence>MKQITLITLLGSLSVLHAGDWTQFRGPQGNGVSSETGLPTTLSEKNLKWTVELPGRGLSGVLVLGENILVSCSSGTTQTRLHILCLNAKDGSLKWQRQF</sequence>
<protein>
    <recommendedName>
        <fullName evidence="2">Pyrrolo-quinoline quinone</fullName>
    </recommendedName>
</protein>
<dbReference type="Gene3D" id="2.130.10.10">
    <property type="entry name" value="YVTN repeat-like/Quinoprotein amine dehydrogenase"/>
    <property type="match status" value="1"/>
</dbReference>
<evidence type="ECO:0000313" key="1">
    <source>
        <dbReference type="EMBL" id="SVC33017.1"/>
    </source>
</evidence>
<dbReference type="EMBL" id="UINC01085455">
    <property type="protein sequence ID" value="SVC33017.1"/>
    <property type="molecule type" value="Genomic_DNA"/>
</dbReference>
<gene>
    <name evidence="1" type="ORF">METZ01_LOCUS285871</name>
</gene>
<feature type="non-terminal residue" evidence="1">
    <location>
        <position position="99"/>
    </location>
</feature>
<dbReference type="InterPro" id="IPR011047">
    <property type="entry name" value="Quinoprotein_ADH-like_sf"/>
</dbReference>
<dbReference type="PANTHER" id="PTHR34512:SF30">
    <property type="entry name" value="OUTER MEMBRANE PROTEIN ASSEMBLY FACTOR BAMB"/>
    <property type="match status" value="1"/>
</dbReference>
<accession>A0A382LD13</accession>
<dbReference type="PANTHER" id="PTHR34512">
    <property type="entry name" value="CELL SURFACE PROTEIN"/>
    <property type="match status" value="1"/>
</dbReference>